<comment type="caution">
    <text evidence="2">The sequence shown here is derived from an EMBL/GenBank/DDBJ whole genome shotgun (WGS) entry which is preliminary data.</text>
</comment>
<proteinExistence type="predicted"/>
<dbReference type="InterPro" id="IPR058897">
    <property type="entry name" value="PAPPA_SD_C"/>
</dbReference>
<dbReference type="Pfam" id="PF25900">
    <property type="entry name" value="PAPPA"/>
    <property type="match status" value="1"/>
</dbReference>
<name>A0AA88GVX1_NAELO</name>
<dbReference type="SUPFAM" id="SSF54695">
    <property type="entry name" value="POZ domain"/>
    <property type="match status" value="1"/>
</dbReference>
<dbReference type="PANTHER" id="PTHR24413">
    <property type="entry name" value="SPECKLE-TYPE POZ PROTEIN"/>
    <property type="match status" value="1"/>
</dbReference>
<reference evidence="2 3" key="1">
    <citation type="journal article" date="2018" name="BMC Genomics">
        <title>The genome of Naegleria lovaniensis, the basis for a comparative approach to unravel pathogenicity factors of the human pathogenic amoeba N. fowleri.</title>
        <authorList>
            <person name="Liechti N."/>
            <person name="Schurch N."/>
            <person name="Bruggmann R."/>
            <person name="Wittwer M."/>
        </authorList>
    </citation>
    <scope>NUCLEOTIDE SEQUENCE [LARGE SCALE GENOMIC DNA]</scope>
    <source>
        <strain evidence="2 3">ATCC 30569</strain>
    </source>
</reference>
<gene>
    <name evidence="2" type="ORF">C9374_013976</name>
</gene>
<dbReference type="InterPro" id="IPR000210">
    <property type="entry name" value="BTB/POZ_dom"/>
</dbReference>
<evidence type="ECO:0000313" key="3">
    <source>
        <dbReference type="Proteomes" id="UP000816034"/>
    </source>
</evidence>
<evidence type="ECO:0000313" key="2">
    <source>
        <dbReference type="EMBL" id="KAG2389416.1"/>
    </source>
</evidence>
<organism evidence="2 3">
    <name type="scientific">Naegleria lovaniensis</name>
    <name type="common">Amoeba</name>
    <dbReference type="NCBI Taxonomy" id="51637"/>
    <lineage>
        <taxon>Eukaryota</taxon>
        <taxon>Discoba</taxon>
        <taxon>Heterolobosea</taxon>
        <taxon>Tetramitia</taxon>
        <taxon>Eutetramitia</taxon>
        <taxon>Vahlkampfiidae</taxon>
        <taxon>Naegleria</taxon>
    </lineage>
</organism>
<dbReference type="Proteomes" id="UP000816034">
    <property type="component" value="Unassembled WGS sequence"/>
</dbReference>
<keyword evidence="3" id="KW-1185">Reference proteome</keyword>
<dbReference type="InterPro" id="IPR011333">
    <property type="entry name" value="SKP1/BTB/POZ_sf"/>
</dbReference>
<dbReference type="Gene3D" id="3.30.710.10">
    <property type="entry name" value="Potassium Channel Kv1.1, Chain A"/>
    <property type="match status" value="1"/>
</dbReference>
<accession>A0AA88GVX1</accession>
<feature type="domain" description="BTB" evidence="1">
    <location>
        <begin position="468"/>
        <end position="555"/>
    </location>
</feature>
<evidence type="ECO:0000259" key="1">
    <source>
        <dbReference type="PROSITE" id="PS50097"/>
    </source>
</evidence>
<dbReference type="AlphaFoldDB" id="A0AA88GVX1"/>
<dbReference type="PROSITE" id="PS50097">
    <property type="entry name" value="BTB"/>
    <property type="match status" value="1"/>
</dbReference>
<dbReference type="RefSeq" id="XP_044553408.1">
    <property type="nucleotide sequence ID" value="XM_044689911.1"/>
</dbReference>
<sequence length="799" mass="90943">MGNNTSSITPPPTLSDEPQLWDDHSEVINAPSFSLNDEDQHDWSAISESQVRELREKVENRILIRPYETQQWACRVLGFSSQYSSSWSADNVTGESDTFPKYGDMTSAWAPKSSSGSKEFLVVQFEKNVLITQVHIYETFNPGAVVKVSCLPADMEHKLEIAEVIEDQNIDQEYYDEQFVHKPLEFTQDWVVLYEGDPQQQILPQKSRIFVPPIKPFSCVTRTLRIDMDCISSLSWSEIDAIKLIGIICDANVNNIPSASNSKLNPEYVEDLKTLFSNNPSTDCAILKLPIRKRLLASTTERPLFTIAPKIYYIHEFLLRYRLQDHKLLDKFIVKSEEEIIDMSPSVSGFSLTETAANSLFSYLYSGLILLPKEMFLDDDCDYRNAEELITEIHHLSESLGLEALRKACQQTMNIISVIPNHLRSGVALAIFNQFTSTSLSDDFYSDMRKIYEDSCTKGEKYDKRASPDVKIVFTMGSNEEDPLTPSSRPCIYAHSSILKARCAFFKTMFDWGNLSSPYRFSSNNIYEMEITDVKYDIFLLLIKYMYMGSLAKEDVKAEDAIPLYFAQNQYLLDSSITLSVIKDNISDQSVIDILRLSLECSYPEITELCLNYLLTNIETTCEVVEKAFSEKKQNATLESDIVYNKLIETSKIWEMVILHCDNLKYTSQWVQRVLAFSSEYTGWPASNVVGESNTYPNYGDIKSAWAPKASKGSLVKITAKNSFGTDTTDEVIYEGTVQTVQPVARIFKPSIDLCKSLNRTFNVLRLDIDTTKNISWYEIDAVKISGFIPKKTNDTCFI</sequence>
<protein>
    <recommendedName>
        <fullName evidence="1">BTB domain-containing protein</fullName>
    </recommendedName>
</protein>
<dbReference type="EMBL" id="PYSW02000007">
    <property type="protein sequence ID" value="KAG2389416.1"/>
    <property type="molecule type" value="Genomic_DNA"/>
</dbReference>
<dbReference type="GeneID" id="68106429"/>
<dbReference type="Pfam" id="PF00651">
    <property type="entry name" value="BTB"/>
    <property type="match status" value="1"/>
</dbReference>